<keyword evidence="3" id="KW-1185">Reference proteome</keyword>
<proteinExistence type="predicted"/>
<sequence length="167" mass="18368">MPASGWVCLNTDGASKGEAGASGCGGILQHDNGTWLAGFAKFLGNTTAYMAEIWGLYEGLCLARNLGITRLEVQVDSEALVKAIQGSNVGGNMYWNIMKKIQELLNLDWEIRLTHIYREANRCADILANMGSNLAANKMIYEEPPLEVRQVLFDDFRGVSLPRVVLM</sequence>
<dbReference type="InterPro" id="IPR002156">
    <property type="entry name" value="RNaseH_domain"/>
</dbReference>
<dbReference type="PANTHER" id="PTHR47723:SF13">
    <property type="entry name" value="PUTATIVE-RELATED"/>
    <property type="match status" value="1"/>
</dbReference>
<evidence type="ECO:0000313" key="3">
    <source>
        <dbReference type="Proteomes" id="UP000242715"/>
    </source>
</evidence>
<evidence type="ECO:0000313" key="2">
    <source>
        <dbReference type="EMBL" id="GAU51393.1"/>
    </source>
</evidence>
<dbReference type="SUPFAM" id="SSF53098">
    <property type="entry name" value="Ribonuclease H-like"/>
    <property type="match status" value="1"/>
</dbReference>
<name>A0A2Z6P8W5_TRISU</name>
<dbReference type="Proteomes" id="UP000242715">
    <property type="component" value="Unassembled WGS sequence"/>
</dbReference>
<dbReference type="OrthoDB" id="1436468at2759"/>
<organism evidence="2 3">
    <name type="scientific">Trifolium subterraneum</name>
    <name type="common">Subterranean clover</name>
    <dbReference type="NCBI Taxonomy" id="3900"/>
    <lineage>
        <taxon>Eukaryota</taxon>
        <taxon>Viridiplantae</taxon>
        <taxon>Streptophyta</taxon>
        <taxon>Embryophyta</taxon>
        <taxon>Tracheophyta</taxon>
        <taxon>Spermatophyta</taxon>
        <taxon>Magnoliopsida</taxon>
        <taxon>eudicotyledons</taxon>
        <taxon>Gunneridae</taxon>
        <taxon>Pentapetalae</taxon>
        <taxon>rosids</taxon>
        <taxon>fabids</taxon>
        <taxon>Fabales</taxon>
        <taxon>Fabaceae</taxon>
        <taxon>Papilionoideae</taxon>
        <taxon>50 kb inversion clade</taxon>
        <taxon>NPAAA clade</taxon>
        <taxon>Hologalegina</taxon>
        <taxon>IRL clade</taxon>
        <taxon>Trifolieae</taxon>
        <taxon>Trifolium</taxon>
    </lineage>
</organism>
<dbReference type="Gene3D" id="3.30.420.10">
    <property type="entry name" value="Ribonuclease H-like superfamily/Ribonuclease H"/>
    <property type="match status" value="1"/>
</dbReference>
<dbReference type="InterPro" id="IPR036397">
    <property type="entry name" value="RNaseH_sf"/>
</dbReference>
<dbReference type="PROSITE" id="PS50879">
    <property type="entry name" value="RNASE_H_1"/>
    <property type="match status" value="1"/>
</dbReference>
<dbReference type="AlphaFoldDB" id="A0A2Z6P8W5"/>
<feature type="domain" description="RNase H type-1" evidence="1">
    <location>
        <begin position="3"/>
        <end position="133"/>
    </location>
</feature>
<dbReference type="InterPro" id="IPR012337">
    <property type="entry name" value="RNaseH-like_sf"/>
</dbReference>
<accession>A0A2Z6P8W5</accession>
<protein>
    <recommendedName>
        <fullName evidence="1">RNase H type-1 domain-containing protein</fullName>
    </recommendedName>
</protein>
<reference evidence="3" key="1">
    <citation type="journal article" date="2017" name="Front. Plant Sci.">
        <title>Climate Clever Clovers: New Paradigm to Reduce the Environmental Footprint of Ruminants by Breeding Low Methanogenic Forages Utilizing Haplotype Variation.</title>
        <authorList>
            <person name="Kaur P."/>
            <person name="Appels R."/>
            <person name="Bayer P.E."/>
            <person name="Keeble-Gagnere G."/>
            <person name="Wang J."/>
            <person name="Hirakawa H."/>
            <person name="Shirasawa K."/>
            <person name="Vercoe P."/>
            <person name="Stefanova K."/>
            <person name="Durmic Z."/>
            <person name="Nichols P."/>
            <person name="Revell C."/>
            <person name="Isobe S.N."/>
            <person name="Edwards D."/>
            <person name="Erskine W."/>
        </authorList>
    </citation>
    <scope>NUCLEOTIDE SEQUENCE [LARGE SCALE GENOMIC DNA]</scope>
    <source>
        <strain evidence="3">cv. Daliak</strain>
    </source>
</reference>
<dbReference type="CDD" id="cd06222">
    <property type="entry name" value="RNase_H_like"/>
    <property type="match status" value="1"/>
</dbReference>
<dbReference type="PANTHER" id="PTHR47723">
    <property type="entry name" value="OS05G0353850 PROTEIN"/>
    <property type="match status" value="1"/>
</dbReference>
<dbReference type="GO" id="GO:0003676">
    <property type="term" value="F:nucleic acid binding"/>
    <property type="evidence" value="ECO:0007669"/>
    <property type="project" value="InterPro"/>
</dbReference>
<gene>
    <name evidence="2" type="ORF">TSUD_138060</name>
</gene>
<dbReference type="EMBL" id="DF975111">
    <property type="protein sequence ID" value="GAU51393.1"/>
    <property type="molecule type" value="Genomic_DNA"/>
</dbReference>
<dbReference type="GO" id="GO:0004523">
    <property type="term" value="F:RNA-DNA hybrid ribonuclease activity"/>
    <property type="evidence" value="ECO:0007669"/>
    <property type="project" value="InterPro"/>
</dbReference>
<dbReference type="InterPro" id="IPR044730">
    <property type="entry name" value="RNase_H-like_dom_plant"/>
</dbReference>
<dbReference type="Pfam" id="PF13456">
    <property type="entry name" value="RVT_3"/>
    <property type="match status" value="1"/>
</dbReference>
<evidence type="ECO:0000259" key="1">
    <source>
        <dbReference type="PROSITE" id="PS50879"/>
    </source>
</evidence>
<dbReference type="InterPro" id="IPR053151">
    <property type="entry name" value="RNase_H-like"/>
</dbReference>